<dbReference type="AlphaFoldDB" id="A0A1I7TQG4"/>
<sequence>MSSITLTPFSFNPQAPVFIPSKPVSMHAKLVARFRLQTRLMCSMAKRRRSTHVFNPHATVFRPKTSTRFQFRARAPAFVPRSLMRLRSRFNVFAREFLPRRSTSFNPAAPIFIPQSIRCKWNTMAMEFKPRTRFNASAAAFIPKAIRNKWNIKAKEFKPAPRFNPAAKPFVPRRKPKITPNPASGGFVFNVGVANAPMPGVKTWKQHLDGGAFKILVSY</sequence>
<organism evidence="1 2">
    <name type="scientific">Caenorhabditis tropicalis</name>
    <dbReference type="NCBI Taxonomy" id="1561998"/>
    <lineage>
        <taxon>Eukaryota</taxon>
        <taxon>Metazoa</taxon>
        <taxon>Ecdysozoa</taxon>
        <taxon>Nematoda</taxon>
        <taxon>Chromadorea</taxon>
        <taxon>Rhabditida</taxon>
        <taxon>Rhabditina</taxon>
        <taxon>Rhabditomorpha</taxon>
        <taxon>Rhabditoidea</taxon>
        <taxon>Rhabditidae</taxon>
        <taxon>Peloderinae</taxon>
        <taxon>Caenorhabditis</taxon>
    </lineage>
</organism>
<reference evidence="2" key="1">
    <citation type="submission" date="2016-11" db="UniProtKB">
        <authorList>
            <consortium name="WormBaseParasite"/>
        </authorList>
    </citation>
    <scope>IDENTIFICATION</scope>
</reference>
<proteinExistence type="predicted"/>
<dbReference type="Proteomes" id="UP000095282">
    <property type="component" value="Unplaced"/>
</dbReference>
<evidence type="ECO:0000313" key="1">
    <source>
        <dbReference type="Proteomes" id="UP000095282"/>
    </source>
</evidence>
<name>A0A1I7TQG4_9PELO</name>
<dbReference type="WBParaSite" id="Csp11.Scaffold629.g10754.t2">
    <property type="protein sequence ID" value="Csp11.Scaffold629.g10754.t2"/>
    <property type="gene ID" value="Csp11.Scaffold629.g10754"/>
</dbReference>
<evidence type="ECO:0000313" key="2">
    <source>
        <dbReference type="WBParaSite" id="Csp11.Scaffold629.g10754.t2"/>
    </source>
</evidence>
<protein>
    <submittedName>
        <fullName evidence="2">Coat protein</fullName>
    </submittedName>
</protein>
<keyword evidence="1" id="KW-1185">Reference proteome</keyword>
<accession>A0A1I7TQG4</accession>